<protein>
    <submittedName>
        <fullName evidence="2">Alpha/beta hydrolase family-domain-containing protein</fullName>
    </submittedName>
</protein>
<evidence type="ECO:0000313" key="2">
    <source>
        <dbReference type="EMBL" id="ORY10361.1"/>
    </source>
</evidence>
<dbReference type="Proteomes" id="UP000193144">
    <property type="component" value="Unassembled WGS sequence"/>
</dbReference>
<dbReference type="AlphaFoldDB" id="A0A1Y1ZJD3"/>
<dbReference type="EMBL" id="MCFA01000074">
    <property type="protein sequence ID" value="ORY10361.1"/>
    <property type="molecule type" value="Genomic_DNA"/>
</dbReference>
<dbReference type="STRING" id="1231657.A0A1Y1ZJD3"/>
<keyword evidence="3" id="KW-1185">Reference proteome</keyword>
<dbReference type="OrthoDB" id="94039at2759"/>
<feature type="domain" description="AB hydrolase-1" evidence="1">
    <location>
        <begin position="57"/>
        <end position="360"/>
    </location>
</feature>
<name>A0A1Y1ZJD3_9PLEO</name>
<dbReference type="GO" id="GO:0016787">
    <property type="term" value="F:hydrolase activity"/>
    <property type="evidence" value="ECO:0007669"/>
    <property type="project" value="UniProtKB-KW"/>
</dbReference>
<sequence length="418" mass="46824">MSSANFIVTEHTTPCQHLREFPHGSKRDDAVLQLAIKEYRPRNNLEPQEGSLTVIATHANGFPKEAYEALWDDLLKAASSEGFKIRAIWIADNAHQGTSYALNEAELGDDPNWLDHSRDLLLMVNYFRDRMVAPIVGLGHSMGCAQIIHLSCLHPRLLHSLILMEPIVQDSHPPGPNAAMFSSMRRETWPSRTQAEASISKNAFFQGMDPRVLKSYLSNALRDTEDGGVVLATPRAQEAWSYVRQNFFPLLKDTASTTAKQQERLLSPDFIPFESSSNAVFARPEATVVLDWLPHLRPHTLYLYGEYSHINYEEVCEQRLGITGTGKGGSGGAAEGAVEEKVIEDSGHLMCFEKPGVVAADTAHWLGKELQRWRKEKEFWATVDTKKSKEGKKALSDHWIRAVKQNTSLERPKGPSKL</sequence>
<keyword evidence="2" id="KW-0378">Hydrolase</keyword>
<dbReference type="Pfam" id="PF12697">
    <property type="entry name" value="Abhydrolase_6"/>
    <property type="match status" value="1"/>
</dbReference>
<gene>
    <name evidence="2" type="ORF">BCR34DRAFT_625338</name>
</gene>
<dbReference type="SUPFAM" id="SSF53474">
    <property type="entry name" value="alpha/beta-Hydrolases"/>
    <property type="match status" value="1"/>
</dbReference>
<comment type="caution">
    <text evidence="2">The sequence shown here is derived from an EMBL/GenBank/DDBJ whole genome shotgun (WGS) entry which is preliminary data.</text>
</comment>
<proteinExistence type="predicted"/>
<organism evidence="2 3">
    <name type="scientific">Clohesyomyces aquaticus</name>
    <dbReference type="NCBI Taxonomy" id="1231657"/>
    <lineage>
        <taxon>Eukaryota</taxon>
        <taxon>Fungi</taxon>
        <taxon>Dikarya</taxon>
        <taxon>Ascomycota</taxon>
        <taxon>Pezizomycotina</taxon>
        <taxon>Dothideomycetes</taxon>
        <taxon>Pleosporomycetidae</taxon>
        <taxon>Pleosporales</taxon>
        <taxon>Lindgomycetaceae</taxon>
        <taxon>Clohesyomyces</taxon>
    </lineage>
</organism>
<reference evidence="2 3" key="1">
    <citation type="submission" date="2016-07" db="EMBL/GenBank/DDBJ databases">
        <title>Pervasive Adenine N6-methylation of Active Genes in Fungi.</title>
        <authorList>
            <consortium name="DOE Joint Genome Institute"/>
            <person name="Mondo S.J."/>
            <person name="Dannebaum R.O."/>
            <person name="Kuo R.C."/>
            <person name="Labutti K."/>
            <person name="Haridas S."/>
            <person name="Kuo A."/>
            <person name="Salamov A."/>
            <person name="Ahrendt S.R."/>
            <person name="Lipzen A."/>
            <person name="Sullivan W."/>
            <person name="Andreopoulos W.B."/>
            <person name="Clum A."/>
            <person name="Lindquist E."/>
            <person name="Daum C."/>
            <person name="Ramamoorthy G.K."/>
            <person name="Gryganskyi A."/>
            <person name="Culley D."/>
            <person name="Magnuson J.K."/>
            <person name="James T.Y."/>
            <person name="O'Malley M.A."/>
            <person name="Stajich J.E."/>
            <person name="Spatafora J.W."/>
            <person name="Visel A."/>
            <person name="Grigoriev I.V."/>
        </authorList>
    </citation>
    <scope>NUCLEOTIDE SEQUENCE [LARGE SCALE GENOMIC DNA]</scope>
    <source>
        <strain evidence="2 3">CBS 115471</strain>
    </source>
</reference>
<dbReference type="InterPro" id="IPR000073">
    <property type="entry name" value="AB_hydrolase_1"/>
</dbReference>
<accession>A0A1Y1ZJD3</accession>
<evidence type="ECO:0000313" key="3">
    <source>
        <dbReference type="Proteomes" id="UP000193144"/>
    </source>
</evidence>
<dbReference type="InterPro" id="IPR029058">
    <property type="entry name" value="AB_hydrolase_fold"/>
</dbReference>
<dbReference type="Gene3D" id="3.40.50.1820">
    <property type="entry name" value="alpha/beta hydrolase"/>
    <property type="match status" value="1"/>
</dbReference>
<evidence type="ECO:0000259" key="1">
    <source>
        <dbReference type="Pfam" id="PF12697"/>
    </source>
</evidence>